<dbReference type="EMBL" id="JABUMX010000001">
    <property type="protein sequence ID" value="NTS29701.1"/>
    <property type="molecule type" value="Genomic_DNA"/>
</dbReference>
<feature type="transmembrane region" description="Helical" evidence="6">
    <location>
        <begin position="77"/>
        <end position="96"/>
    </location>
</feature>
<feature type="transmembrane region" description="Helical" evidence="6">
    <location>
        <begin position="127"/>
        <end position="144"/>
    </location>
</feature>
<comment type="subcellular location">
    <subcellularLocation>
        <location evidence="1">Membrane</location>
        <topology evidence="1">Multi-pass membrane protein</topology>
    </subcellularLocation>
</comment>
<evidence type="ECO:0000259" key="7">
    <source>
        <dbReference type="Pfam" id="PF00892"/>
    </source>
</evidence>
<feature type="domain" description="EamA" evidence="7">
    <location>
        <begin position="10"/>
        <end position="144"/>
    </location>
</feature>
<comment type="caution">
    <text evidence="8">The sequence shown here is derived from an EMBL/GenBank/DDBJ whole genome shotgun (WGS) entry which is preliminary data.</text>
</comment>
<accession>A0A849VIX4</accession>
<feature type="transmembrane region" description="Helical" evidence="6">
    <location>
        <begin position="102"/>
        <end position="120"/>
    </location>
</feature>
<feature type="transmembrane region" description="Helical" evidence="6">
    <location>
        <begin position="150"/>
        <end position="171"/>
    </location>
</feature>
<keyword evidence="5 6" id="KW-0472">Membrane</keyword>
<evidence type="ECO:0000256" key="2">
    <source>
        <dbReference type="ARBA" id="ARBA00009853"/>
    </source>
</evidence>
<dbReference type="PANTHER" id="PTHR22911">
    <property type="entry name" value="ACYL-MALONYL CONDENSING ENZYME-RELATED"/>
    <property type="match status" value="1"/>
</dbReference>
<sequence length="318" mass="34400">MENTTSQQLRGVSAMAAAMFFLPMMDAIAKWLSTVDSMPPATVTLSRFVVQTLLTLLIIVALSGARSLKPAKLWGNMFRGVLMGIGSLCFFAAVKYMPLADAMAVFFVEPLMLTLLSALILKEEVGWRRRSAVAIGFVGTLIVIQPSWELFGWVSLLPLATATLFAFYLILNRRYGDADTPLVMQLYAGIGGTITVIIALMLGQIFGVSDMTLGRPTAGLSWLLLFAIGAIATGGHLLVVHASRLAPASLLAPFQYLEIVMAVIIGLVVFNEFPSASKWLGIAIIIGSGAYVVWREGKKRNATGATAEEPVEQVRDWQ</sequence>
<keyword evidence="3 6" id="KW-0812">Transmembrane</keyword>
<dbReference type="InterPro" id="IPR037185">
    <property type="entry name" value="EmrE-like"/>
</dbReference>
<evidence type="ECO:0000256" key="4">
    <source>
        <dbReference type="ARBA" id="ARBA00022989"/>
    </source>
</evidence>
<name>A0A849VIX4_9HYPH</name>
<feature type="transmembrane region" description="Helical" evidence="6">
    <location>
        <begin position="219"/>
        <end position="239"/>
    </location>
</feature>
<reference evidence="8 9" key="1">
    <citation type="submission" date="2020-05" db="EMBL/GenBank/DDBJ databases">
        <authorList>
            <person name="Kim M.K."/>
        </authorList>
    </citation>
    <scope>NUCLEOTIDE SEQUENCE [LARGE SCALE GENOMIC DNA]</scope>
    <source>
        <strain evidence="8 9">BT25</strain>
    </source>
</reference>
<feature type="transmembrane region" description="Helical" evidence="6">
    <location>
        <begin position="251"/>
        <end position="270"/>
    </location>
</feature>
<keyword evidence="4 6" id="KW-1133">Transmembrane helix</keyword>
<comment type="similarity">
    <text evidence="2">Belongs to the drug/metabolite transporter (DMT) superfamily. 10 TMS drug/metabolite exporter (DME) (TC 2.A.7.3) family.</text>
</comment>
<dbReference type="PANTHER" id="PTHR22911:SF6">
    <property type="entry name" value="SOLUTE CARRIER FAMILY 35 MEMBER G1"/>
    <property type="match status" value="1"/>
</dbReference>
<dbReference type="RefSeq" id="WP_174207523.1">
    <property type="nucleotide sequence ID" value="NZ_JABUMX010000001.1"/>
</dbReference>
<dbReference type="Proteomes" id="UP000550508">
    <property type="component" value="Unassembled WGS sequence"/>
</dbReference>
<dbReference type="SUPFAM" id="SSF103481">
    <property type="entry name" value="Multidrug resistance efflux transporter EmrE"/>
    <property type="match status" value="2"/>
</dbReference>
<gene>
    <name evidence="8" type="ORF">HQ945_00395</name>
</gene>
<evidence type="ECO:0000256" key="6">
    <source>
        <dbReference type="SAM" id="Phobius"/>
    </source>
</evidence>
<evidence type="ECO:0000256" key="5">
    <source>
        <dbReference type="ARBA" id="ARBA00023136"/>
    </source>
</evidence>
<dbReference type="Gene3D" id="1.10.3730.20">
    <property type="match status" value="1"/>
</dbReference>
<protein>
    <submittedName>
        <fullName evidence="8">DMT family transporter</fullName>
    </submittedName>
</protein>
<organism evidence="8 9">
    <name type="scientific">Phyllobacterium pellucidum</name>
    <dbReference type="NCBI Taxonomy" id="2740464"/>
    <lineage>
        <taxon>Bacteria</taxon>
        <taxon>Pseudomonadati</taxon>
        <taxon>Pseudomonadota</taxon>
        <taxon>Alphaproteobacteria</taxon>
        <taxon>Hyphomicrobiales</taxon>
        <taxon>Phyllobacteriaceae</taxon>
        <taxon>Phyllobacterium</taxon>
    </lineage>
</organism>
<feature type="domain" description="EamA" evidence="7">
    <location>
        <begin position="156"/>
        <end position="288"/>
    </location>
</feature>
<keyword evidence="9" id="KW-1185">Reference proteome</keyword>
<evidence type="ECO:0000256" key="3">
    <source>
        <dbReference type="ARBA" id="ARBA00022692"/>
    </source>
</evidence>
<feature type="transmembrane region" description="Helical" evidence="6">
    <location>
        <begin position="12"/>
        <end position="33"/>
    </location>
</feature>
<feature type="transmembrane region" description="Helical" evidence="6">
    <location>
        <begin position="45"/>
        <end position="65"/>
    </location>
</feature>
<evidence type="ECO:0000313" key="9">
    <source>
        <dbReference type="Proteomes" id="UP000550508"/>
    </source>
</evidence>
<feature type="transmembrane region" description="Helical" evidence="6">
    <location>
        <begin position="276"/>
        <end position="294"/>
    </location>
</feature>
<dbReference type="AlphaFoldDB" id="A0A849VIX4"/>
<proteinExistence type="inferred from homology"/>
<dbReference type="InterPro" id="IPR000620">
    <property type="entry name" value="EamA_dom"/>
</dbReference>
<dbReference type="Pfam" id="PF00892">
    <property type="entry name" value="EamA"/>
    <property type="match status" value="2"/>
</dbReference>
<feature type="transmembrane region" description="Helical" evidence="6">
    <location>
        <begin position="183"/>
        <end position="207"/>
    </location>
</feature>
<evidence type="ECO:0000313" key="8">
    <source>
        <dbReference type="EMBL" id="NTS29701.1"/>
    </source>
</evidence>
<evidence type="ECO:0000256" key="1">
    <source>
        <dbReference type="ARBA" id="ARBA00004141"/>
    </source>
</evidence>
<dbReference type="GO" id="GO:0016020">
    <property type="term" value="C:membrane"/>
    <property type="evidence" value="ECO:0007669"/>
    <property type="project" value="UniProtKB-SubCell"/>
</dbReference>